<evidence type="ECO:0000256" key="12">
    <source>
        <dbReference type="RuleBase" id="RU003357"/>
    </source>
</evidence>
<keyword evidence="8 12" id="KW-0798">TonB box</keyword>
<evidence type="ECO:0000256" key="4">
    <source>
        <dbReference type="ARBA" id="ARBA00022496"/>
    </source>
</evidence>
<evidence type="ECO:0000256" key="11">
    <source>
        <dbReference type="PROSITE-ProRule" id="PRU01360"/>
    </source>
</evidence>
<dbReference type="InterPro" id="IPR039426">
    <property type="entry name" value="TonB-dep_rcpt-like"/>
</dbReference>
<dbReference type="InterPro" id="IPR012910">
    <property type="entry name" value="Plug_dom"/>
</dbReference>
<comment type="similarity">
    <text evidence="11 12">Belongs to the TonB-dependent receptor family.</text>
</comment>
<dbReference type="SUPFAM" id="SSF56935">
    <property type="entry name" value="Porins"/>
    <property type="match status" value="1"/>
</dbReference>
<dbReference type="Pfam" id="PF00593">
    <property type="entry name" value="TonB_dep_Rec_b-barrel"/>
    <property type="match status" value="1"/>
</dbReference>
<keyword evidence="3 11" id="KW-1134">Transmembrane beta strand</keyword>
<evidence type="ECO:0000259" key="14">
    <source>
        <dbReference type="Pfam" id="PF00593"/>
    </source>
</evidence>
<gene>
    <name evidence="16" type="ORF">GLUCOINTEAF2_0203374</name>
</gene>
<evidence type="ECO:0000256" key="9">
    <source>
        <dbReference type="ARBA" id="ARBA00023136"/>
    </source>
</evidence>
<comment type="subcellular location">
    <subcellularLocation>
        <location evidence="1 11">Cell outer membrane</location>
        <topology evidence="1 11">Multi-pass membrane protein</topology>
    </subcellularLocation>
</comment>
<evidence type="ECO:0000256" key="6">
    <source>
        <dbReference type="ARBA" id="ARBA00023004"/>
    </source>
</evidence>
<protein>
    <submittedName>
        <fullName evidence="16">TonB-dependent receptor</fullName>
    </submittedName>
</protein>
<dbReference type="GO" id="GO:0009279">
    <property type="term" value="C:cell outer membrane"/>
    <property type="evidence" value="ECO:0007669"/>
    <property type="project" value="UniProtKB-SubCell"/>
</dbReference>
<dbReference type="Proteomes" id="UP000031553">
    <property type="component" value="Unassembled WGS sequence"/>
</dbReference>
<feature type="domain" description="TonB-dependent receptor-like beta-barrel" evidence="14">
    <location>
        <begin position="317"/>
        <end position="741"/>
    </location>
</feature>
<evidence type="ECO:0000313" key="16">
    <source>
        <dbReference type="EMBL" id="KPH85452.1"/>
    </source>
</evidence>
<sequence length="817" mass="89550">MRLKRGFILPVSGETFAMNRIPTLSYVTTFVFALSAGTLPCVCASFAADLTDTQPAAKRSKSSRYAPGTTMASDRPARKDAGGVEEITVRSTRRTQRSSTIPASIVALSGNTLQTTGVRDALTLAHDVPGLMAETTSGSANPRYRLRGIGTNDFSANMTTAVGVSEDDVFLDSGASQGVPIYDLDHVEVFRGPQGTLQGKNTTAGTVNYYTKRPTNHLDGYVRGTAGNYGRLGEEGAIGGPIVKDRLMARFAITNQDFSGQYHDSYRKEDANGYQYYDMRGEILAKPTDNLSILVKGHIGRNKTDVELDHVGLLAGGKDDQGYAQTSARNLQNNGRSDATTRRSGLSVNAQYAFAHGWTLTDIFGLEWNHFNVFSDDDASPAPIDYQENIGGVARVLSNEIRVASPQSKKIRYIGGVYYMRNLTQSYSQQPLYSPVDFGAGGNASSFNINTQDAAVFSAISVDLMPRLTLDVGARFTSETRQANGEAWAYATQAGSPYNTSDRVLTYINTNTNTYIDPATGSAINGPTLKKTFNRDSEDASLKYRFNSNIMGYLRYARGFRTGNYNTYVATASDFSLYNPETLTDYEGGVKARLWKGRAQINLSGFHYDYDNMQVTILQNTGTHTTNAASAVSNGFEFEGQVRPLDNFLATFGVTYQDAHYTSFTNASAPTPFNGGNPVNLSGQPLERAPRVTANLLLSYTLPVSFGDFAFQTDWRYTSRYRFQAWSDATPTTPGALLSSAQAQALVRNAFSQKPVLMGNVRVAWHSLDKKTEVSFWMHNITNQLTYTNAFGEFFNGNISRYPGELRSFGFEVFRSL</sequence>
<keyword evidence="6" id="KW-0408">Iron</keyword>
<dbReference type="InterPro" id="IPR000531">
    <property type="entry name" value="Beta-barrel_TonB"/>
</dbReference>
<proteinExistence type="inferred from homology"/>
<evidence type="ECO:0000256" key="2">
    <source>
        <dbReference type="ARBA" id="ARBA00022448"/>
    </source>
</evidence>
<evidence type="ECO:0000256" key="7">
    <source>
        <dbReference type="ARBA" id="ARBA00023065"/>
    </source>
</evidence>
<evidence type="ECO:0000256" key="8">
    <source>
        <dbReference type="ARBA" id="ARBA00023077"/>
    </source>
</evidence>
<dbReference type="EMBL" id="JUFX02000239">
    <property type="protein sequence ID" value="KPH85452.1"/>
    <property type="molecule type" value="Genomic_DNA"/>
</dbReference>
<evidence type="ECO:0000313" key="17">
    <source>
        <dbReference type="Proteomes" id="UP000031553"/>
    </source>
</evidence>
<evidence type="ECO:0000256" key="1">
    <source>
        <dbReference type="ARBA" id="ARBA00004571"/>
    </source>
</evidence>
<keyword evidence="5 11" id="KW-0812">Transmembrane</keyword>
<dbReference type="AlphaFoldDB" id="A0A0N1F7U2"/>
<reference evidence="16 17" key="1">
    <citation type="submission" date="2015-07" db="EMBL/GenBank/DDBJ databases">
        <title>Draft Genome Sequence of Komagataeibacter intermedius Strain AF2, Isolated from Kombucha Tea.</title>
        <authorList>
            <person name="Santos R.A."/>
            <person name="Berretta A.A."/>
            <person name="Barud H.S."/>
            <person name="Ribeiro S.J."/>
            <person name="Gonzalez-Garcia L.N."/>
            <person name="Zucchi T.D."/>
            <person name="Goldman G.H."/>
            <person name="Riano-Pachon D.M."/>
        </authorList>
    </citation>
    <scope>NUCLEOTIDE SEQUENCE [LARGE SCALE GENOMIC DNA]</scope>
    <source>
        <strain evidence="16 17">AF2</strain>
    </source>
</reference>
<keyword evidence="2 11" id="KW-0813">Transport</keyword>
<keyword evidence="4" id="KW-0410">Iron transport</keyword>
<evidence type="ECO:0000256" key="10">
    <source>
        <dbReference type="ARBA" id="ARBA00023237"/>
    </source>
</evidence>
<dbReference type="PANTHER" id="PTHR32552:SF81">
    <property type="entry name" value="TONB-DEPENDENT OUTER MEMBRANE RECEPTOR"/>
    <property type="match status" value="1"/>
</dbReference>
<evidence type="ECO:0000256" key="5">
    <source>
        <dbReference type="ARBA" id="ARBA00022692"/>
    </source>
</evidence>
<dbReference type="InterPro" id="IPR036942">
    <property type="entry name" value="Beta-barrel_TonB_sf"/>
</dbReference>
<dbReference type="Pfam" id="PF07715">
    <property type="entry name" value="Plug"/>
    <property type="match status" value="1"/>
</dbReference>
<keyword evidence="9 11" id="KW-0472">Membrane</keyword>
<keyword evidence="10 11" id="KW-0998">Cell outer membrane</keyword>
<feature type="domain" description="TonB-dependent receptor plug" evidence="15">
    <location>
        <begin position="99"/>
        <end position="206"/>
    </location>
</feature>
<dbReference type="Gene3D" id="2.40.170.20">
    <property type="entry name" value="TonB-dependent receptor, beta-barrel domain"/>
    <property type="match status" value="1"/>
</dbReference>
<evidence type="ECO:0000256" key="3">
    <source>
        <dbReference type="ARBA" id="ARBA00022452"/>
    </source>
</evidence>
<comment type="caution">
    <text evidence="16">The sequence shown here is derived from an EMBL/GenBank/DDBJ whole genome shotgun (WGS) entry which is preliminary data.</text>
</comment>
<accession>A0A0N1F7U2</accession>
<keyword evidence="16" id="KW-0675">Receptor</keyword>
<keyword evidence="7" id="KW-0406">Ion transport</keyword>
<evidence type="ECO:0000259" key="15">
    <source>
        <dbReference type="Pfam" id="PF07715"/>
    </source>
</evidence>
<name>A0A0N1F7U2_9PROT</name>
<feature type="region of interest" description="Disordered" evidence="13">
    <location>
        <begin position="56"/>
        <end position="82"/>
    </location>
</feature>
<dbReference type="PANTHER" id="PTHR32552">
    <property type="entry name" value="FERRICHROME IRON RECEPTOR-RELATED"/>
    <property type="match status" value="1"/>
</dbReference>
<evidence type="ECO:0000256" key="13">
    <source>
        <dbReference type="SAM" id="MobiDB-lite"/>
    </source>
</evidence>
<organism evidence="16 17">
    <name type="scientific">Komagataeibacter intermedius AF2</name>
    <dbReference type="NCBI Taxonomy" id="1458464"/>
    <lineage>
        <taxon>Bacteria</taxon>
        <taxon>Pseudomonadati</taxon>
        <taxon>Pseudomonadota</taxon>
        <taxon>Alphaproteobacteria</taxon>
        <taxon>Acetobacterales</taxon>
        <taxon>Acetobacteraceae</taxon>
        <taxon>Komagataeibacter</taxon>
    </lineage>
</organism>
<dbReference type="GO" id="GO:0006826">
    <property type="term" value="P:iron ion transport"/>
    <property type="evidence" value="ECO:0007669"/>
    <property type="project" value="UniProtKB-KW"/>
</dbReference>
<dbReference type="PROSITE" id="PS52016">
    <property type="entry name" value="TONB_DEPENDENT_REC_3"/>
    <property type="match status" value="1"/>
</dbReference>